<comment type="subcellular location">
    <subcellularLocation>
        <location evidence="1">Cell membrane</location>
        <topology evidence="1">Multi-pass membrane protein</topology>
    </subcellularLocation>
</comment>
<evidence type="ECO:0000313" key="11">
    <source>
        <dbReference type="Proteomes" id="UP001210770"/>
    </source>
</evidence>
<evidence type="ECO:0000256" key="4">
    <source>
        <dbReference type="ARBA" id="ARBA00022475"/>
    </source>
</evidence>
<feature type="transmembrane region" description="Helical" evidence="9">
    <location>
        <begin position="167"/>
        <end position="186"/>
    </location>
</feature>
<feature type="transmembrane region" description="Helical" evidence="9">
    <location>
        <begin position="225"/>
        <end position="243"/>
    </location>
</feature>
<keyword evidence="6 9" id="KW-1133">Transmembrane helix</keyword>
<evidence type="ECO:0000256" key="3">
    <source>
        <dbReference type="ARBA" id="ARBA00022448"/>
    </source>
</evidence>
<accession>A0AAX3LUD4</accession>
<dbReference type="PANTHER" id="PTHR32024">
    <property type="entry name" value="TRK SYSTEM POTASSIUM UPTAKE PROTEIN TRKG-RELATED"/>
    <property type="match status" value="1"/>
</dbReference>
<keyword evidence="8 9" id="KW-0472">Membrane</keyword>
<evidence type="ECO:0000256" key="9">
    <source>
        <dbReference type="SAM" id="Phobius"/>
    </source>
</evidence>
<dbReference type="Pfam" id="PF02386">
    <property type="entry name" value="TrkH"/>
    <property type="match status" value="1"/>
</dbReference>
<feature type="transmembrane region" description="Helical" evidence="9">
    <location>
        <begin position="249"/>
        <end position="270"/>
    </location>
</feature>
<keyword evidence="4" id="KW-1003">Cell membrane</keyword>
<keyword evidence="3" id="KW-0813">Transport</keyword>
<evidence type="ECO:0000256" key="6">
    <source>
        <dbReference type="ARBA" id="ARBA00022989"/>
    </source>
</evidence>
<dbReference type="GO" id="GO:0008324">
    <property type="term" value="F:monoatomic cation transmembrane transporter activity"/>
    <property type="evidence" value="ECO:0007669"/>
    <property type="project" value="InterPro"/>
</dbReference>
<dbReference type="GO" id="GO:0030001">
    <property type="term" value="P:metal ion transport"/>
    <property type="evidence" value="ECO:0007669"/>
    <property type="project" value="UniProtKB-ARBA"/>
</dbReference>
<dbReference type="PANTHER" id="PTHR32024:SF2">
    <property type="entry name" value="TRK SYSTEM POTASSIUM UPTAKE PROTEIN TRKG-RELATED"/>
    <property type="match status" value="1"/>
</dbReference>
<dbReference type="InterPro" id="IPR003445">
    <property type="entry name" value="Cat_transpt"/>
</dbReference>
<feature type="transmembrane region" description="Helical" evidence="9">
    <location>
        <begin position="389"/>
        <end position="415"/>
    </location>
</feature>
<comment type="similarity">
    <text evidence="2">Belongs to the TrkH potassium transport family.</text>
</comment>
<reference evidence="10" key="1">
    <citation type="submission" date="2023-01" db="EMBL/GenBank/DDBJ databases">
        <title>Comparative genomic analysis of cold water coral derived Sulfitobacter faviae: insights into their metabolism and habitat adaptation.</title>
        <authorList>
            <person name="Guo Y."/>
            <person name="Lin S."/>
            <person name="Huang Z."/>
            <person name="Tang K."/>
            <person name="Wang X."/>
        </authorList>
    </citation>
    <scope>NUCLEOTIDE SEQUENCE</scope>
    <source>
        <strain evidence="10">SCSIO W_1865</strain>
    </source>
</reference>
<proteinExistence type="inferred from homology"/>
<keyword evidence="7" id="KW-0406">Ion transport</keyword>
<protein>
    <submittedName>
        <fullName evidence="10">Potassium transporter TrkG</fullName>
    </submittedName>
</protein>
<feature type="transmembrane region" description="Helical" evidence="9">
    <location>
        <begin position="43"/>
        <end position="61"/>
    </location>
</feature>
<feature type="transmembrane region" description="Helical" evidence="9">
    <location>
        <begin position="447"/>
        <end position="470"/>
    </location>
</feature>
<dbReference type="GO" id="GO:0005886">
    <property type="term" value="C:plasma membrane"/>
    <property type="evidence" value="ECO:0007669"/>
    <property type="project" value="UniProtKB-SubCell"/>
</dbReference>
<feature type="transmembrane region" description="Helical" evidence="9">
    <location>
        <begin position="316"/>
        <end position="336"/>
    </location>
</feature>
<feature type="transmembrane region" description="Helical" evidence="9">
    <location>
        <begin position="348"/>
        <end position="369"/>
    </location>
</feature>
<feature type="transmembrane region" description="Helical" evidence="9">
    <location>
        <begin position="507"/>
        <end position="531"/>
    </location>
</feature>
<sequence>MCRGSNSFCRSRSTFSKRRSAFVTQPTRIGPAGIRREIVQLPLFLQLFGVSALSMILPSIHGLVMNDHLASRAFLYAGLLGLVAFTLIAIAHAGRKPLDGALGPLLSLLSAFVLLPVFFAVPFLEALPTTRFVNVYFEMVSALTTTGATMFNPERLSDTLHLWRAQVGWMGGLLMWVTASAILAPLHLGGFEVTAQAEPGRPDDRINTRMGRITPRQRLLRTTQALLPIYFGLTLLLWLLLVIGGETALVALCHAMSVMATSGISPIGGVAEAQVGVTGEAVMMLFMLFALSRLTFSKDTVTATQGGLMTDPEFRIGLLVVIGVPLLLFARHWIGAFEVEVEVDGTRALHALWGGLFTVLSFLSTTGFVSEHWADAQNWSGLRTPGLVLMGLALIGGGVATTAGGVKLLRVFALYQNGVREMDRLVYPNSVSGAGAAGRRLQSNGAFIAWIFFMLFAMSLAGVTLLLTLTGASFDAAVVMSVATLSTTGPLIEHAADKPIHLIELGLAAKVILSGAMVLGRLETLAIIALMTPNLWRA</sequence>
<evidence type="ECO:0000256" key="5">
    <source>
        <dbReference type="ARBA" id="ARBA00022692"/>
    </source>
</evidence>
<evidence type="ECO:0000256" key="2">
    <source>
        <dbReference type="ARBA" id="ARBA00009137"/>
    </source>
</evidence>
<feature type="transmembrane region" description="Helical" evidence="9">
    <location>
        <begin position="105"/>
        <end position="124"/>
    </location>
</feature>
<keyword evidence="5 9" id="KW-0812">Transmembrane</keyword>
<gene>
    <name evidence="10" type="ORF">PL336_09840</name>
</gene>
<dbReference type="EMBL" id="CP116423">
    <property type="protein sequence ID" value="WCE71838.1"/>
    <property type="molecule type" value="Genomic_DNA"/>
</dbReference>
<evidence type="ECO:0000256" key="8">
    <source>
        <dbReference type="ARBA" id="ARBA00023136"/>
    </source>
</evidence>
<dbReference type="AlphaFoldDB" id="A0AAX3LUD4"/>
<name>A0AAX3LUD4_9RHOB</name>
<evidence type="ECO:0000313" key="10">
    <source>
        <dbReference type="EMBL" id="WCE71838.1"/>
    </source>
</evidence>
<organism evidence="10 11">
    <name type="scientific">Sulfitobacter faviae</name>
    <dbReference type="NCBI Taxonomy" id="1775881"/>
    <lineage>
        <taxon>Bacteria</taxon>
        <taxon>Pseudomonadati</taxon>
        <taxon>Pseudomonadota</taxon>
        <taxon>Alphaproteobacteria</taxon>
        <taxon>Rhodobacterales</taxon>
        <taxon>Roseobacteraceae</taxon>
        <taxon>Sulfitobacter</taxon>
    </lineage>
</organism>
<evidence type="ECO:0000256" key="7">
    <source>
        <dbReference type="ARBA" id="ARBA00023065"/>
    </source>
</evidence>
<feature type="transmembrane region" description="Helical" evidence="9">
    <location>
        <begin position="73"/>
        <end position="93"/>
    </location>
</feature>
<dbReference type="Proteomes" id="UP001210770">
    <property type="component" value="Chromosome"/>
</dbReference>
<feature type="transmembrane region" description="Helical" evidence="9">
    <location>
        <begin position="277"/>
        <end position="296"/>
    </location>
</feature>
<evidence type="ECO:0000256" key="1">
    <source>
        <dbReference type="ARBA" id="ARBA00004651"/>
    </source>
</evidence>